<dbReference type="Pfam" id="PF00593">
    <property type="entry name" value="TonB_dep_Rec_b-barrel"/>
    <property type="match status" value="1"/>
</dbReference>
<keyword evidence="8 10" id="KW-0472">Membrane</keyword>
<evidence type="ECO:0000256" key="5">
    <source>
        <dbReference type="ARBA" id="ARBA00022692"/>
    </source>
</evidence>
<keyword evidence="9 10" id="KW-0998">Cell outer membrane</keyword>
<dbReference type="PANTHER" id="PTHR32552:SF74">
    <property type="entry name" value="HYDROXAMATE SIDEROPHORE RECEPTOR FHUE"/>
    <property type="match status" value="1"/>
</dbReference>
<dbReference type="Gene3D" id="2.40.170.20">
    <property type="entry name" value="TonB-dependent receptor, beta-barrel domain"/>
    <property type="match status" value="1"/>
</dbReference>
<organism evidence="14 15">
    <name type="scientific">Candidatus Andeanibacterium colombiense</name>
    <dbReference type="NCBI Taxonomy" id="3121345"/>
    <lineage>
        <taxon>Bacteria</taxon>
        <taxon>Pseudomonadati</taxon>
        <taxon>Pseudomonadota</taxon>
        <taxon>Alphaproteobacteria</taxon>
        <taxon>Sphingomonadales</taxon>
        <taxon>Sphingomonadaceae</taxon>
        <taxon>Candidatus Andeanibacterium</taxon>
    </lineage>
</organism>
<dbReference type="CDD" id="cd01347">
    <property type="entry name" value="ligand_gated_channel"/>
    <property type="match status" value="1"/>
</dbReference>
<keyword evidence="3 10" id="KW-1134">Transmembrane beta strand</keyword>
<feature type="domain" description="Secretin/TonB short N-terminal" evidence="13">
    <location>
        <begin position="58"/>
        <end position="109"/>
    </location>
</feature>
<feature type="signal peptide" evidence="12">
    <location>
        <begin position="1"/>
        <end position="23"/>
    </location>
</feature>
<dbReference type="GO" id="GO:0009279">
    <property type="term" value="C:cell outer membrane"/>
    <property type="evidence" value="ECO:0007669"/>
    <property type="project" value="UniProtKB-SubCell"/>
</dbReference>
<accession>A0AAJ6BLL3</accession>
<dbReference type="InterPro" id="IPR039426">
    <property type="entry name" value="TonB-dep_rcpt-like"/>
</dbReference>
<dbReference type="AlphaFoldDB" id="A0AAJ6BLL3"/>
<dbReference type="GO" id="GO:0015344">
    <property type="term" value="F:siderophore uptake transmembrane transporter activity"/>
    <property type="evidence" value="ECO:0007669"/>
    <property type="project" value="TreeGrafter"/>
</dbReference>
<evidence type="ECO:0000256" key="7">
    <source>
        <dbReference type="ARBA" id="ARBA00023077"/>
    </source>
</evidence>
<reference evidence="14" key="1">
    <citation type="submission" date="2023-03" db="EMBL/GenBank/DDBJ databases">
        <title>Andean soil-derived lignocellulolytic bacterial consortium as a source of novel taxa and putative plastic-active enzymes.</title>
        <authorList>
            <person name="Diaz-Garcia L."/>
            <person name="Chuvochina M."/>
            <person name="Feuerriegel G."/>
            <person name="Bunk B."/>
            <person name="Sproer C."/>
            <person name="Streit W.R."/>
            <person name="Rodriguez L.M."/>
            <person name="Overmann J."/>
            <person name="Jimenez D.J."/>
        </authorList>
    </citation>
    <scope>NUCLEOTIDE SEQUENCE</scope>
    <source>
        <strain evidence="14">MAG 26</strain>
    </source>
</reference>
<gene>
    <name evidence="14" type="ORF">P0Y56_08910</name>
</gene>
<comment type="subcellular location">
    <subcellularLocation>
        <location evidence="1 10">Cell outer membrane</location>
        <topology evidence="1 10">Multi-pass membrane protein</topology>
    </subcellularLocation>
</comment>
<dbReference type="InterPro" id="IPR000531">
    <property type="entry name" value="Beta-barrel_TonB"/>
</dbReference>
<keyword evidence="5 10" id="KW-0812">Transmembrane</keyword>
<dbReference type="InterPro" id="IPR036942">
    <property type="entry name" value="Beta-barrel_TonB_sf"/>
</dbReference>
<evidence type="ECO:0000256" key="9">
    <source>
        <dbReference type="ARBA" id="ARBA00023237"/>
    </source>
</evidence>
<keyword evidence="14" id="KW-0675">Receptor</keyword>
<evidence type="ECO:0000256" key="6">
    <source>
        <dbReference type="ARBA" id="ARBA00023004"/>
    </source>
</evidence>
<evidence type="ECO:0000256" key="11">
    <source>
        <dbReference type="RuleBase" id="RU003357"/>
    </source>
</evidence>
<dbReference type="Proteomes" id="UP001218362">
    <property type="component" value="Chromosome"/>
</dbReference>
<dbReference type="KEGG" id="acob:P0Y56_08910"/>
<keyword evidence="2 10" id="KW-0813">Transport</keyword>
<name>A0AAJ6BLL3_9SPHN</name>
<feature type="chain" id="PRO_5042526648" evidence="12">
    <location>
        <begin position="24"/>
        <end position="936"/>
    </location>
</feature>
<dbReference type="SMART" id="SM00965">
    <property type="entry name" value="STN"/>
    <property type="match status" value="1"/>
</dbReference>
<dbReference type="InterPro" id="IPR011662">
    <property type="entry name" value="Secretin/TonB_short_N"/>
</dbReference>
<dbReference type="Gene3D" id="2.170.130.10">
    <property type="entry name" value="TonB-dependent receptor, plug domain"/>
    <property type="match status" value="1"/>
</dbReference>
<dbReference type="SUPFAM" id="SSF56935">
    <property type="entry name" value="Porins"/>
    <property type="match status" value="1"/>
</dbReference>
<comment type="similarity">
    <text evidence="10 11">Belongs to the TonB-dependent receptor family.</text>
</comment>
<keyword evidence="4" id="KW-0406">Ion transport</keyword>
<evidence type="ECO:0000313" key="15">
    <source>
        <dbReference type="Proteomes" id="UP001218362"/>
    </source>
</evidence>
<dbReference type="InterPro" id="IPR012910">
    <property type="entry name" value="Plug_dom"/>
</dbReference>
<sequence length="936" mass="100622">MKTRYFAYLLSATILATLPLAPAAAQGDGGAQQQSRSFSIPAGRLSQGVLTLSEQAGVQIVFDSDTTASVAGNAVTGTMPLGQALDRLVSGTGLSWRWLKSGVVTIEGASGADGEVVTGAVNVEGVQGSPYFGGAGQAAGVNGVNGSRDITATEGTGSFTSGALTIGSKVPQALKDVPQSISVLTSERLEQQNITDITQAMRQLPGVTLVQGSTSLENTFYSRGFAIQSFQVDGGAPLVSSATGFDPQIDMSIYDHVEILRGADGQFNFYGDPGGTVNLVRKKPLDHPQFMIDAQLGSWQSYRVVADATSPLALDGALRGRLVMTYQDNDHFYDTARDNKVLLYGITELDATPTTLLTVGADYTKQDSVPWMNGLPRYQTGAELHLPRSTCLCFDWNRQNFDTTEIFGGMEQKLFDDWTAKVNLTYNRQTSTQKVGYSIGAVNPENDTGPMIAGLYTDFASKQFSAEATVNGSFELFGQRQEVTIGASRVDSNSGGYTGYGTLIDSSAAMPYQPYPGGPEYCYAPYGDPCPAGSITPARPPIDVFDFDPANPLYTEPRNSLPFQRSPKLDTVQSGGYLNLRLTAFEQVHLTTGIHWSRTSYDSVIEDLCTDASGSCASEQIGDVSSTTSTHYSDSNFSWPPAVNLSFDITKQLTAYVGYTDIYQSQATSLGENLKPIAPVTGSNWEGGFKWAARGGRLNLSLAAYRIKQSGFGTLGYKSIYVEGGQIYLVLNDGQVRPYRPDAYHTCCFVSDPGHFYKSQGIDLDLTGEVLPGWQVSASYTYNENKREGSIFGTASGTPLLSIQPKHLYKFWTSYDFGAAGKQGVLGGLAVSIGVNGQSSGYYKGDGCEDAFIVTDPTTGFATCGDGGSYEYSYTVPAYAVFSARIDYRLSDRWSLALNLENIFDKTYYQTVSGGVTGGDWYGAPRSFTASLRAKW</sequence>
<keyword evidence="6" id="KW-0408">Iron</keyword>
<dbReference type="InterPro" id="IPR037066">
    <property type="entry name" value="Plug_dom_sf"/>
</dbReference>
<dbReference type="Pfam" id="PF07715">
    <property type="entry name" value="Plug"/>
    <property type="match status" value="1"/>
</dbReference>
<evidence type="ECO:0000256" key="4">
    <source>
        <dbReference type="ARBA" id="ARBA00022496"/>
    </source>
</evidence>
<evidence type="ECO:0000256" key="10">
    <source>
        <dbReference type="PROSITE-ProRule" id="PRU01360"/>
    </source>
</evidence>
<evidence type="ECO:0000256" key="2">
    <source>
        <dbReference type="ARBA" id="ARBA00022448"/>
    </source>
</evidence>
<dbReference type="EMBL" id="CP119316">
    <property type="protein sequence ID" value="WEK45157.1"/>
    <property type="molecule type" value="Genomic_DNA"/>
</dbReference>
<evidence type="ECO:0000256" key="3">
    <source>
        <dbReference type="ARBA" id="ARBA00022452"/>
    </source>
</evidence>
<dbReference type="PROSITE" id="PS52016">
    <property type="entry name" value="TONB_DEPENDENT_REC_3"/>
    <property type="match status" value="1"/>
</dbReference>
<dbReference type="PANTHER" id="PTHR32552">
    <property type="entry name" value="FERRICHROME IRON RECEPTOR-RELATED"/>
    <property type="match status" value="1"/>
</dbReference>
<evidence type="ECO:0000313" key="14">
    <source>
        <dbReference type="EMBL" id="WEK45157.1"/>
    </source>
</evidence>
<keyword evidence="7 11" id="KW-0798">TonB box</keyword>
<dbReference type="Gene3D" id="3.55.50.30">
    <property type="match status" value="1"/>
</dbReference>
<evidence type="ECO:0000259" key="13">
    <source>
        <dbReference type="SMART" id="SM00965"/>
    </source>
</evidence>
<evidence type="ECO:0000256" key="8">
    <source>
        <dbReference type="ARBA" id="ARBA00023136"/>
    </source>
</evidence>
<evidence type="ECO:0000256" key="12">
    <source>
        <dbReference type="SAM" id="SignalP"/>
    </source>
</evidence>
<proteinExistence type="inferred from homology"/>
<keyword evidence="4" id="KW-0410">Iron transport</keyword>
<keyword evidence="12" id="KW-0732">Signal</keyword>
<protein>
    <submittedName>
        <fullName evidence="14">TonB-dependent receptor</fullName>
    </submittedName>
</protein>
<evidence type="ECO:0000256" key="1">
    <source>
        <dbReference type="ARBA" id="ARBA00004571"/>
    </source>
</evidence>